<sequence length="477" mass="51606">MSIATSSAGKSLYSGPPTMAPPGKLYDQEVGGNGEQQLRQRRTSGAASPSDLGGAASPLELSGVASPASGSPADPGVSASPAPLRGIPITSPAHEQQEEKVVVALASAEMRRRVFETCIFVLSAAIILVFIGMLLFVLAFNEEITKAREVISYMNFSRDPCNEFYEYVCEGYLQEALTDRFKWTAPGLDNARLSKVVDGIYHRNVSDGPAVALPYDLNTYFDDSAYNLSADLVEAYKVIPLVHLVMTTAFPWDAERDYSVPTLETARLRPLMDTDYVTSQSAGRYMSHLIHDIWNGVTPNYKISRLEATELADAEAAIAQVRTPSSSAAFRVRVPPRHSPPRHRASKLSSAVSKLRNVTDATAILARSVSILGTSAKCEESNLRMDTTSTEHSSPAVTAHASAKRMTEPSNLPADVNAAPAAPKRFRSSQGLPPLPTHTPPVSPTTSWYKVVIKPRARYDMSTLPNRTIQAALDACL</sequence>
<name>A0ACB8D4U3_DERSI</name>
<organism evidence="1 2">
    <name type="scientific">Dermacentor silvarum</name>
    <name type="common">Tick</name>
    <dbReference type="NCBI Taxonomy" id="543639"/>
    <lineage>
        <taxon>Eukaryota</taxon>
        <taxon>Metazoa</taxon>
        <taxon>Ecdysozoa</taxon>
        <taxon>Arthropoda</taxon>
        <taxon>Chelicerata</taxon>
        <taxon>Arachnida</taxon>
        <taxon>Acari</taxon>
        <taxon>Parasitiformes</taxon>
        <taxon>Ixodida</taxon>
        <taxon>Ixodoidea</taxon>
        <taxon>Ixodidae</taxon>
        <taxon>Rhipicephalinae</taxon>
        <taxon>Dermacentor</taxon>
    </lineage>
</organism>
<comment type="caution">
    <text evidence="1">The sequence shown here is derived from an EMBL/GenBank/DDBJ whole genome shotgun (WGS) entry which is preliminary data.</text>
</comment>
<keyword evidence="2" id="KW-1185">Reference proteome</keyword>
<protein>
    <submittedName>
        <fullName evidence="1">Uncharacterized protein</fullName>
    </submittedName>
</protein>
<dbReference type="EMBL" id="CM023472">
    <property type="protein sequence ID" value="KAH7959390.1"/>
    <property type="molecule type" value="Genomic_DNA"/>
</dbReference>
<evidence type="ECO:0000313" key="1">
    <source>
        <dbReference type="EMBL" id="KAH7959390.1"/>
    </source>
</evidence>
<dbReference type="Proteomes" id="UP000821865">
    <property type="component" value="Chromosome 3"/>
</dbReference>
<gene>
    <name evidence="1" type="ORF">HPB49_010798</name>
</gene>
<proteinExistence type="predicted"/>
<evidence type="ECO:0000313" key="2">
    <source>
        <dbReference type="Proteomes" id="UP000821865"/>
    </source>
</evidence>
<accession>A0ACB8D4U3</accession>
<reference evidence="1" key="1">
    <citation type="submission" date="2020-05" db="EMBL/GenBank/DDBJ databases">
        <title>Large-scale comparative analyses of tick genomes elucidate their genetic diversity and vector capacities.</title>
        <authorList>
            <person name="Jia N."/>
            <person name="Wang J."/>
            <person name="Shi W."/>
            <person name="Du L."/>
            <person name="Sun Y."/>
            <person name="Zhan W."/>
            <person name="Jiang J."/>
            <person name="Wang Q."/>
            <person name="Zhang B."/>
            <person name="Ji P."/>
            <person name="Sakyi L.B."/>
            <person name="Cui X."/>
            <person name="Yuan T."/>
            <person name="Jiang B."/>
            <person name="Yang W."/>
            <person name="Lam T.T.-Y."/>
            <person name="Chang Q."/>
            <person name="Ding S."/>
            <person name="Wang X."/>
            <person name="Zhu J."/>
            <person name="Ruan X."/>
            <person name="Zhao L."/>
            <person name="Wei J."/>
            <person name="Que T."/>
            <person name="Du C."/>
            <person name="Cheng J."/>
            <person name="Dai P."/>
            <person name="Han X."/>
            <person name="Huang E."/>
            <person name="Gao Y."/>
            <person name="Liu J."/>
            <person name="Shao H."/>
            <person name="Ye R."/>
            <person name="Li L."/>
            <person name="Wei W."/>
            <person name="Wang X."/>
            <person name="Wang C."/>
            <person name="Yang T."/>
            <person name="Huo Q."/>
            <person name="Li W."/>
            <person name="Guo W."/>
            <person name="Chen H."/>
            <person name="Zhou L."/>
            <person name="Ni X."/>
            <person name="Tian J."/>
            <person name="Zhou Y."/>
            <person name="Sheng Y."/>
            <person name="Liu T."/>
            <person name="Pan Y."/>
            <person name="Xia L."/>
            <person name="Li J."/>
            <person name="Zhao F."/>
            <person name="Cao W."/>
        </authorList>
    </citation>
    <scope>NUCLEOTIDE SEQUENCE</scope>
    <source>
        <strain evidence="1">Dsil-2018</strain>
    </source>
</reference>